<proteinExistence type="predicted"/>
<gene>
    <name evidence="2" type="ORF">D2N39_19670</name>
</gene>
<dbReference type="OrthoDB" id="9779184at2"/>
<feature type="domain" description="Xylose isomerase-like TIM barrel" evidence="1">
    <location>
        <begin position="29"/>
        <end position="321"/>
    </location>
</feature>
<dbReference type="AlphaFoldDB" id="A0A398BKN8"/>
<evidence type="ECO:0000313" key="3">
    <source>
        <dbReference type="Proteomes" id="UP000266649"/>
    </source>
</evidence>
<keyword evidence="2" id="KW-0413">Isomerase</keyword>
<dbReference type="GO" id="GO:0016853">
    <property type="term" value="F:isomerase activity"/>
    <property type="evidence" value="ECO:0007669"/>
    <property type="project" value="UniProtKB-KW"/>
</dbReference>
<dbReference type="EMBL" id="QXXQ01000017">
    <property type="protein sequence ID" value="RID90107.1"/>
    <property type="molecule type" value="Genomic_DNA"/>
</dbReference>
<evidence type="ECO:0000259" key="1">
    <source>
        <dbReference type="Pfam" id="PF01261"/>
    </source>
</evidence>
<accession>A0A398BKN8</accession>
<keyword evidence="3" id="KW-1185">Reference proteome</keyword>
<sequence>MRTIKGPGVFLAQFAADQAPYDSLPGLAAWAAGKGFKGVQIPTWDTRLIDMKLAAESDTYCDELRGMLADHGLQITEFASHITGQLVAVHPAHDAVMDSFAPAPVRGNPKARRAWAEEQLRFAARASARLGIDRHVTFSGALLWPYLYPYPQWPEGLVEEGFDELAKRWTPILDDFDAHGVDVCYEIHPCEDLHDGHSWEYFLEKVKGHPRANLMYDPSHFVLQALDYLAFIDHYHDRIRAFHVKDAEFRPDGKSGAYGGYMPWAKRAGRFRSPGDGQVDFGAIFTKLTTHGYDGWAVLEWECFVKNPEDGAREGARFIADHIIGVSDRAFDDFVKSGADRRANRAMLGLEDEA</sequence>
<dbReference type="Pfam" id="PF01261">
    <property type="entry name" value="AP_endonuc_2"/>
    <property type="match status" value="1"/>
</dbReference>
<dbReference type="RefSeq" id="WP_119136488.1">
    <property type="nucleotide sequence ID" value="NZ_QXXQ01000017.1"/>
</dbReference>
<dbReference type="InterPro" id="IPR013022">
    <property type="entry name" value="Xyl_isomerase-like_TIM-brl"/>
</dbReference>
<comment type="caution">
    <text evidence="2">The sequence shown here is derived from an EMBL/GenBank/DDBJ whole genome shotgun (WGS) entry which is preliminary data.</text>
</comment>
<dbReference type="InterPro" id="IPR050312">
    <property type="entry name" value="IolE/XylAMocC-like"/>
</dbReference>
<dbReference type="PANTHER" id="PTHR12110:SF21">
    <property type="entry name" value="XYLOSE ISOMERASE-LIKE TIM BARREL DOMAIN-CONTAINING PROTEIN"/>
    <property type="match status" value="1"/>
</dbReference>
<evidence type="ECO:0000313" key="2">
    <source>
        <dbReference type="EMBL" id="RID90107.1"/>
    </source>
</evidence>
<dbReference type="Gene3D" id="3.20.20.150">
    <property type="entry name" value="Divalent-metal-dependent TIM barrel enzymes"/>
    <property type="match status" value="1"/>
</dbReference>
<protein>
    <submittedName>
        <fullName evidence="2">Sugar phosphate isomerase/epimerase</fullName>
    </submittedName>
</protein>
<dbReference type="PANTHER" id="PTHR12110">
    <property type="entry name" value="HYDROXYPYRUVATE ISOMERASE"/>
    <property type="match status" value="1"/>
</dbReference>
<dbReference type="InterPro" id="IPR036237">
    <property type="entry name" value="Xyl_isomerase-like_sf"/>
</dbReference>
<organism evidence="2 3">
    <name type="scientific">Gemmobacter lutimaris</name>
    <dbReference type="NCBI Taxonomy" id="2306023"/>
    <lineage>
        <taxon>Bacteria</taxon>
        <taxon>Pseudomonadati</taxon>
        <taxon>Pseudomonadota</taxon>
        <taxon>Alphaproteobacteria</taxon>
        <taxon>Rhodobacterales</taxon>
        <taxon>Paracoccaceae</taxon>
        <taxon>Gemmobacter</taxon>
    </lineage>
</organism>
<dbReference type="SUPFAM" id="SSF51658">
    <property type="entry name" value="Xylose isomerase-like"/>
    <property type="match status" value="1"/>
</dbReference>
<reference evidence="2 3" key="1">
    <citation type="submission" date="2018-09" db="EMBL/GenBank/DDBJ databases">
        <title>Gemmobacter lutimaris sp. nov., a marine bacterium isolated from tidal flat.</title>
        <authorList>
            <person name="Lee D.W."/>
            <person name="Yoo Y."/>
            <person name="Kim J.-J."/>
            <person name="Kim B.S."/>
        </authorList>
    </citation>
    <scope>NUCLEOTIDE SEQUENCE [LARGE SCALE GENOMIC DNA]</scope>
    <source>
        <strain evidence="2 3">YJ-T1-11</strain>
    </source>
</reference>
<dbReference type="Proteomes" id="UP000266649">
    <property type="component" value="Unassembled WGS sequence"/>
</dbReference>
<name>A0A398BKN8_9RHOB</name>